<dbReference type="InterPro" id="IPR043502">
    <property type="entry name" value="DNA/RNA_pol_sf"/>
</dbReference>
<evidence type="ECO:0000256" key="4">
    <source>
        <dbReference type="ARBA" id="ARBA00022679"/>
    </source>
</evidence>
<evidence type="ECO:0000259" key="11">
    <source>
        <dbReference type="SMART" id="SM00482"/>
    </source>
</evidence>
<dbReference type="GO" id="GO:0006261">
    <property type="term" value="P:DNA-templated DNA replication"/>
    <property type="evidence" value="ECO:0007669"/>
    <property type="project" value="InterPro"/>
</dbReference>
<dbReference type="NCBIfam" id="NF011540">
    <property type="entry name" value="PRK14975.1-4"/>
    <property type="match status" value="1"/>
</dbReference>
<dbReference type="GO" id="GO:0003677">
    <property type="term" value="F:DNA binding"/>
    <property type="evidence" value="ECO:0007669"/>
    <property type="project" value="UniProtKB-KW"/>
</dbReference>
<reference evidence="12" key="1">
    <citation type="journal article" date="2020" name="ISME J.">
        <title>Gammaproteobacteria mediating utilization of methyl-, sulfur- and petroleum organic compounds in deep ocean hydrothermal plumes.</title>
        <authorList>
            <person name="Zhou Z."/>
            <person name="Liu Y."/>
            <person name="Pan J."/>
            <person name="Cron B.R."/>
            <person name="Toner B.M."/>
            <person name="Anantharaman K."/>
            <person name="Breier J.A."/>
            <person name="Dick G.J."/>
            <person name="Li M."/>
        </authorList>
    </citation>
    <scope>NUCLEOTIDE SEQUENCE</scope>
    <source>
        <strain evidence="12">SZUA-1501</strain>
    </source>
</reference>
<keyword evidence="5" id="KW-0548">Nucleotidyltransferase</keyword>
<evidence type="ECO:0000256" key="7">
    <source>
        <dbReference type="ARBA" id="ARBA00022932"/>
    </source>
</evidence>
<dbReference type="SMART" id="SM00482">
    <property type="entry name" value="POLAc"/>
    <property type="match status" value="1"/>
</dbReference>
<dbReference type="Gene3D" id="3.30.70.370">
    <property type="match status" value="1"/>
</dbReference>
<comment type="caution">
    <text evidence="12">The sequence shown here is derived from an EMBL/GenBank/DDBJ whole genome shotgun (WGS) entry which is preliminary data.</text>
</comment>
<evidence type="ECO:0000256" key="9">
    <source>
        <dbReference type="ARBA" id="ARBA00049244"/>
    </source>
</evidence>
<dbReference type="InterPro" id="IPR002562">
    <property type="entry name" value="3'-5'_exonuclease_dom"/>
</dbReference>
<dbReference type="InterPro" id="IPR012337">
    <property type="entry name" value="RNaseH-like_sf"/>
</dbReference>
<dbReference type="GO" id="GO:0008408">
    <property type="term" value="F:3'-5' exonuclease activity"/>
    <property type="evidence" value="ECO:0007669"/>
    <property type="project" value="InterPro"/>
</dbReference>
<dbReference type="SUPFAM" id="SSF53098">
    <property type="entry name" value="Ribonuclease H-like"/>
    <property type="match status" value="1"/>
</dbReference>
<dbReference type="PRINTS" id="PR00868">
    <property type="entry name" value="DNAPOLI"/>
</dbReference>
<dbReference type="AlphaFoldDB" id="A0A9D1CFG1"/>
<comment type="catalytic activity">
    <reaction evidence="9">
        <text>DNA(n) + a 2'-deoxyribonucleoside 5'-triphosphate = DNA(n+1) + diphosphate</text>
        <dbReference type="Rhea" id="RHEA:22508"/>
        <dbReference type="Rhea" id="RHEA-COMP:17339"/>
        <dbReference type="Rhea" id="RHEA-COMP:17340"/>
        <dbReference type="ChEBI" id="CHEBI:33019"/>
        <dbReference type="ChEBI" id="CHEBI:61560"/>
        <dbReference type="ChEBI" id="CHEBI:173112"/>
        <dbReference type="EC" id="2.7.7.7"/>
    </reaction>
</comment>
<dbReference type="EC" id="2.7.7.7" evidence="2"/>
<evidence type="ECO:0000313" key="12">
    <source>
        <dbReference type="EMBL" id="HIP98604.1"/>
    </source>
</evidence>
<keyword evidence="12" id="KW-0378">Hydrolase</keyword>
<evidence type="ECO:0000256" key="2">
    <source>
        <dbReference type="ARBA" id="ARBA00012417"/>
    </source>
</evidence>
<dbReference type="InterPro" id="IPR036397">
    <property type="entry name" value="RNaseH_sf"/>
</dbReference>
<dbReference type="PANTHER" id="PTHR10133">
    <property type="entry name" value="DNA POLYMERASE I"/>
    <property type="match status" value="1"/>
</dbReference>
<sequence>MEFSYITDPQTLKAEIEKLKEAPFLYLDIETTTHEDFTKTKIRLVQFGDDKHTLVVDLFECPLCAEILKEFLPQKAWVGHNLKFDIKNLYYHYGIEPVTTFDTYIASVLLGNERNSLQAVVEKYLGEFLDKTEQLSNWGASRLTSNQLEYAAKDVEILRKLFPILLKELNAQTTQRKAFLLKTRVAEIFGLDNPIAIVEMAMVKEMGKLEANGFTVDVETLKDMLKKLKLELQRSQINFVTQYGKVDIFSPKQVAQFLIKRLGLKLPSTKRGNVATDDKSLAEYIDKPAVAEIVRIRKLKKVYDKIRELVGHIKENGRVYPEFKQIGAKTGRMSASEPNLQNIPRDLRKIFKAPEGKKLIVADFSQIELRIASEYVNEEKMIEAFQKGEDMHVVTASLVLGKNREEITKEERQLAKAMNYGLIYGISPKGLMEYAKFGYGVDLSLEESKDLVKRFFKAFPRFYEWHKSLRETLREKGKVEGETLLGRKYVAETFQDAANYPIQGTGADLLKLAVDIFSYQAEQWGFGVKIVNLVHDEIVCEVPQEQAEEVAQLLKESMEYAGNLILKKVPVEAEVKVSQVWEK</sequence>
<keyword evidence="7" id="KW-0239">DNA-directed DNA polymerase</keyword>
<dbReference type="InterPro" id="IPR001098">
    <property type="entry name" value="DNA-dir_DNA_pol_A_palm_dom"/>
</dbReference>
<keyword evidence="12" id="KW-0269">Exonuclease</keyword>
<dbReference type="Gene3D" id="3.30.420.10">
    <property type="entry name" value="Ribonuclease H-like superfamily/Ribonuclease H"/>
    <property type="match status" value="1"/>
</dbReference>
<feature type="domain" description="3'-5' exonuclease" evidence="10">
    <location>
        <begin position="3"/>
        <end position="170"/>
    </location>
</feature>
<dbReference type="PANTHER" id="PTHR10133:SF27">
    <property type="entry name" value="DNA POLYMERASE NU"/>
    <property type="match status" value="1"/>
</dbReference>
<dbReference type="InterPro" id="IPR002298">
    <property type="entry name" value="DNA_polymerase_A"/>
</dbReference>
<dbReference type="SMART" id="SM00474">
    <property type="entry name" value="35EXOc"/>
    <property type="match status" value="1"/>
</dbReference>
<dbReference type="SUPFAM" id="SSF56672">
    <property type="entry name" value="DNA/RNA polymerases"/>
    <property type="match status" value="1"/>
</dbReference>
<name>A0A9D1CFG1_AQUAO</name>
<evidence type="ECO:0000256" key="3">
    <source>
        <dbReference type="ARBA" id="ARBA00020311"/>
    </source>
</evidence>
<dbReference type="Gene3D" id="1.20.1060.10">
    <property type="entry name" value="Taq DNA Polymerase, Chain T, domain 4"/>
    <property type="match status" value="1"/>
</dbReference>
<evidence type="ECO:0000259" key="10">
    <source>
        <dbReference type="SMART" id="SM00474"/>
    </source>
</evidence>
<comment type="similarity">
    <text evidence="1">Belongs to the DNA polymerase type-A family.</text>
</comment>
<keyword evidence="4" id="KW-0808">Transferase</keyword>
<evidence type="ECO:0000256" key="1">
    <source>
        <dbReference type="ARBA" id="ARBA00007705"/>
    </source>
</evidence>
<evidence type="ECO:0000256" key="5">
    <source>
        <dbReference type="ARBA" id="ARBA00022695"/>
    </source>
</evidence>
<protein>
    <recommendedName>
        <fullName evidence="3">DNA polymerase I</fullName>
        <ecNumber evidence="2">2.7.7.7</ecNumber>
    </recommendedName>
</protein>
<dbReference type="GO" id="GO:0003887">
    <property type="term" value="F:DNA-directed DNA polymerase activity"/>
    <property type="evidence" value="ECO:0007669"/>
    <property type="project" value="UniProtKB-KW"/>
</dbReference>
<proteinExistence type="inferred from homology"/>
<gene>
    <name evidence="12" type="ORF">EYH37_04500</name>
</gene>
<keyword evidence="6" id="KW-0235">DNA replication</keyword>
<keyword evidence="8" id="KW-0238">DNA-binding</keyword>
<keyword evidence="12" id="KW-0540">Nuclease</keyword>
<dbReference type="Pfam" id="PF01612">
    <property type="entry name" value="DNA_pol_A_exo1"/>
    <property type="match status" value="1"/>
</dbReference>
<dbReference type="PROSITE" id="PS00447">
    <property type="entry name" value="DNA_POLYMERASE_A"/>
    <property type="match status" value="1"/>
</dbReference>
<dbReference type="EMBL" id="DQVE01000047">
    <property type="protein sequence ID" value="HIP98604.1"/>
    <property type="molecule type" value="Genomic_DNA"/>
</dbReference>
<dbReference type="Pfam" id="PF00476">
    <property type="entry name" value="DNA_pol_A"/>
    <property type="match status" value="1"/>
</dbReference>
<accession>A0A9D1CFG1</accession>
<dbReference type="Proteomes" id="UP000606463">
    <property type="component" value="Unassembled WGS sequence"/>
</dbReference>
<feature type="domain" description="DNA-directed DNA polymerase family A palm" evidence="11">
    <location>
        <begin position="344"/>
        <end position="546"/>
    </location>
</feature>
<organism evidence="12 13">
    <name type="scientific">Aquifex aeolicus</name>
    <dbReference type="NCBI Taxonomy" id="63363"/>
    <lineage>
        <taxon>Bacteria</taxon>
        <taxon>Pseudomonadati</taxon>
        <taxon>Aquificota</taxon>
        <taxon>Aquificia</taxon>
        <taxon>Aquificales</taxon>
        <taxon>Aquificaceae</taxon>
        <taxon>Aquifex</taxon>
    </lineage>
</organism>
<evidence type="ECO:0000313" key="13">
    <source>
        <dbReference type="Proteomes" id="UP000606463"/>
    </source>
</evidence>
<evidence type="ECO:0000256" key="8">
    <source>
        <dbReference type="ARBA" id="ARBA00023125"/>
    </source>
</evidence>
<evidence type="ECO:0000256" key="6">
    <source>
        <dbReference type="ARBA" id="ARBA00022705"/>
    </source>
</evidence>
<dbReference type="Gene3D" id="1.10.150.20">
    <property type="entry name" value="5' to 3' exonuclease, C-terminal subdomain"/>
    <property type="match status" value="1"/>
</dbReference>
<dbReference type="InterPro" id="IPR019760">
    <property type="entry name" value="DNA-dir_DNA_pol_A_CS"/>
</dbReference>
<dbReference type="GO" id="GO:0006302">
    <property type="term" value="P:double-strand break repair"/>
    <property type="evidence" value="ECO:0007669"/>
    <property type="project" value="TreeGrafter"/>
</dbReference>